<reference evidence="2" key="1">
    <citation type="journal article" date="2023" name="G3 (Bethesda)">
        <title>A reference genome for the long-term kleptoplast-retaining sea slug Elysia crispata morphotype clarki.</title>
        <authorList>
            <person name="Eastman K.E."/>
            <person name="Pendleton A.L."/>
            <person name="Shaikh M.A."/>
            <person name="Suttiyut T."/>
            <person name="Ogas R."/>
            <person name="Tomko P."/>
            <person name="Gavelis G."/>
            <person name="Widhalm J.R."/>
            <person name="Wisecaver J.H."/>
        </authorList>
    </citation>
    <scope>NUCLEOTIDE SEQUENCE</scope>
    <source>
        <strain evidence="2">ECLA1</strain>
    </source>
</reference>
<accession>A0AAE1CKH2</accession>
<evidence type="ECO:0000256" key="1">
    <source>
        <dbReference type="SAM" id="Phobius"/>
    </source>
</evidence>
<comment type="caution">
    <text evidence="2">The sequence shown here is derived from an EMBL/GenBank/DDBJ whole genome shotgun (WGS) entry which is preliminary data.</text>
</comment>
<organism evidence="2 3">
    <name type="scientific">Elysia crispata</name>
    <name type="common">lettuce slug</name>
    <dbReference type="NCBI Taxonomy" id="231223"/>
    <lineage>
        <taxon>Eukaryota</taxon>
        <taxon>Metazoa</taxon>
        <taxon>Spiralia</taxon>
        <taxon>Lophotrochozoa</taxon>
        <taxon>Mollusca</taxon>
        <taxon>Gastropoda</taxon>
        <taxon>Heterobranchia</taxon>
        <taxon>Euthyneura</taxon>
        <taxon>Panpulmonata</taxon>
        <taxon>Sacoglossa</taxon>
        <taxon>Placobranchoidea</taxon>
        <taxon>Plakobranchidae</taxon>
        <taxon>Elysia</taxon>
    </lineage>
</organism>
<sequence length="247" mass="27368">MMASPQILVEVNLVVGDYSPAFTVSDGGPESRLLSLRAPVPSVTQVSQPEGEFAHRLGQKYSPLRACVSTLASFFLRFAWCGAKPFTMSWQTRRTQLANISPSVYVTKKLNHKIRASLDEAIHPRGRSNSAALMAAAAAASASNAATAGQEESRRLAMNESRRAVTSFMSMYLLVSAAVALAWLLGTLGCSFLWVFLSIGALFAIWKAKIGRIIAQHLNYQEAILYRKRAFRQDETAEWFNFMLNRW</sequence>
<feature type="transmembrane region" description="Helical" evidence="1">
    <location>
        <begin position="164"/>
        <end position="185"/>
    </location>
</feature>
<dbReference type="PANTHER" id="PTHR46980:SF2">
    <property type="entry name" value="TRICALBIN-1-RELATED"/>
    <property type="match status" value="1"/>
</dbReference>
<name>A0AAE1CKH2_9GAST</name>
<protein>
    <submittedName>
        <fullName evidence="2">Uncharacterized protein</fullName>
    </submittedName>
</protein>
<keyword evidence="3" id="KW-1185">Reference proteome</keyword>
<dbReference type="PANTHER" id="PTHR46980">
    <property type="entry name" value="TRICALBIN-1-RELATED"/>
    <property type="match status" value="1"/>
</dbReference>
<proteinExistence type="predicted"/>
<evidence type="ECO:0000313" key="3">
    <source>
        <dbReference type="Proteomes" id="UP001283361"/>
    </source>
</evidence>
<feature type="transmembrane region" description="Helical" evidence="1">
    <location>
        <begin position="191"/>
        <end position="208"/>
    </location>
</feature>
<keyword evidence="1" id="KW-0812">Transmembrane</keyword>
<dbReference type="AlphaFoldDB" id="A0AAE1CKH2"/>
<keyword evidence="1" id="KW-1133">Transmembrane helix</keyword>
<evidence type="ECO:0000313" key="2">
    <source>
        <dbReference type="EMBL" id="KAK3702726.1"/>
    </source>
</evidence>
<dbReference type="EMBL" id="JAWDGP010007852">
    <property type="protein sequence ID" value="KAK3702726.1"/>
    <property type="molecule type" value="Genomic_DNA"/>
</dbReference>
<dbReference type="InterPro" id="IPR052455">
    <property type="entry name" value="Tricalbin_domain"/>
</dbReference>
<keyword evidence="1" id="KW-0472">Membrane</keyword>
<gene>
    <name evidence="2" type="ORF">RRG08_042712</name>
</gene>
<dbReference type="Proteomes" id="UP001283361">
    <property type="component" value="Unassembled WGS sequence"/>
</dbReference>